<dbReference type="InterPro" id="IPR036236">
    <property type="entry name" value="Znf_C2H2_sf"/>
</dbReference>
<keyword evidence="8" id="KW-0539">Nucleus</keyword>
<comment type="caution">
    <text evidence="12">The sequence shown here is derived from an EMBL/GenBank/DDBJ whole genome shotgun (WGS) entry which is preliminary data.</text>
</comment>
<evidence type="ECO:0000313" key="12">
    <source>
        <dbReference type="EMBL" id="KAF2025723.1"/>
    </source>
</evidence>
<sequence>MWSARYRREESAEGFQLSPCLTASSGLLTPPSSYSIDARRNSVASNLSSLGPRTPVYGRNPFSEQSYVGVAGLDQCQNQSLEALSMEYSSKPSGPEGSSYDNWSTLGHSDALESALSMRLPDTFASRPSPFHSQMGHYSMMETPSSSASGSCTTSFSSAPYTDYSSHANDDAEHAATSEPMQSVWSYQYALAHMMAGPTIAPTEAVIGGEYSPVDTAEPDMDMAAYDDADVPPVPEPQEVVLKKEEPDTSEDERQFRRSIYISSTGGKSVKREKQVDAPKDRRRARNKTNARLHADNGRYELCVEGNIELVPGTKVWRSHGEGSNRQPHFCEMLTNGRPCGRKFRRQEHLHRHERTHSGRKDYICQIPCCRKEFNRNDNCWEHHWTHVHRPGKKDGRNKKCSLRRVLTFIDDPKHIEKLQNKWKKEVGYDYSPVSDPKVQEEEAAGDGPAFSNSVKVEEEQSPFQSVKKEERIRSKL</sequence>
<name>A0A9P4GZJ1_9PLEO</name>
<protein>
    <recommendedName>
        <fullName evidence="11">C2H2-type domain-containing protein</fullName>
    </recommendedName>
</protein>
<dbReference type="GO" id="GO:0005634">
    <property type="term" value="C:nucleus"/>
    <property type="evidence" value="ECO:0007669"/>
    <property type="project" value="UniProtKB-SubCell"/>
</dbReference>
<accession>A0A9P4GZJ1</accession>
<evidence type="ECO:0000256" key="8">
    <source>
        <dbReference type="ARBA" id="ARBA00023242"/>
    </source>
</evidence>
<evidence type="ECO:0000259" key="11">
    <source>
        <dbReference type="PROSITE" id="PS50157"/>
    </source>
</evidence>
<feature type="region of interest" description="Disordered" evidence="10">
    <location>
        <begin position="225"/>
        <end position="287"/>
    </location>
</feature>
<dbReference type="Gene3D" id="3.30.160.60">
    <property type="entry name" value="Classic Zinc Finger"/>
    <property type="match status" value="1"/>
</dbReference>
<feature type="domain" description="C2H2-type" evidence="11">
    <location>
        <begin position="329"/>
        <end position="362"/>
    </location>
</feature>
<feature type="compositionally biased region" description="Basic and acidic residues" evidence="10">
    <location>
        <begin position="270"/>
        <end position="280"/>
    </location>
</feature>
<comment type="similarity">
    <text evidence="2">Belongs to the krueppel C2H2-type zinc-finger protein family.</text>
</comment>
<dbReference type="GO" id="GO:0008270">
    <property type="term" value="F:zinc ion binding"/>
    <property type="evidence" value="ECO:0007669"/>
    <property type="project" value="UniProtKB-KW"/>
</dbReference>
<keyword evidence="5" id="KW-0862">Zinc</keyword>
<dbReference type="SUPFAM" id="SSF57667">
    <property type="entry name" value="beta-beta-alpha zinc fingers"/>
    <property type="match status" value="1"/>
</dbReference>
<organism evidence="12 13">
    <name type="scientific">Setomelanomma holmii</name>
    <dbReference type="NCBI Taxonomy" id="210430"/>
    <lineage>
        <taxon>Eukaryota</taxon>
        <taxon>Fungi</taxon>
        <taxon>Dikarya</taxon>
        <taxon>Ascomycota</taxon>
        <taxon>Pezizomycotina</taxon>
        <taxon>Dothideomycetes</taxon>
        <taxon>Pleosporomycetidae</taxon>
        <taxon>Pleosporales</taxon>
        <taxon>Pleosporineae</taxon>
        <taxon>Phaeosphaeriaceae</taxon>
        <taxon>Setomelanomma</taxon>
    </lineage>
</organism>
<evidence type="ECO:0000256" key="9">
    <source>
        <dbReference type="PROSITE-ProRule" id="PRU00042"/>
    </source>
</evidence>
<dbReference type="PROSITE" id="PS00028">
    <property type="entry name" value="ZINC_FINGER_C2H2_1"/>
    <property type="match status" value="1"/>
</dbReference>
<dbReference type="AlphaFoldDB" id="A0A9P4GZJ1"/>
<evidence type="ECO:0000256" key="2">
    <source>
        <dbReference type="ARBA" id="ARBA00006991"/>
    </source>
</evidence>
<reference evidence="12" key="1">
    <citation type="journal article" date="2020" name="Stud. Mycol.">
        <title>101 Dothideomycetes genomes: a test case for predicting lifestyles and emergence of pathogens.</title>
        <authorList>
            <person name="Haridas S."/>
            <person name="Albert R."/>
            <person name="Binder M."/>
            <person name="Bloem J."/>
            <person name="Labutti K."/>
            <person name="Salamov A."/>
            <person name="Andreopoulos B."/>
            <person name="Baker S."/>
            <person name="Barry K."/>
            <person name="Bills G."/>
            <person name="Bluhm B."/>
            <person name="Cannon C."/>
            <person name="Castanera R."/>
            <person name="Culley D."/>
            <person name="Daum C."/>
            <person name="Ezra D."/>
            <person name="Gonzalez J."/>
            <person name="Henrissat B."/>
            <person name="Kuo A."/>
            <person name="Liang C."/>
            <person name="Lipzen A."/>
            <person name="Lutzoni F."/>
            <person name="Magnuson J."/>
            <person name="Mondo S."/>
            <person name="Nolan M."/>
            <person name="Ohm R."/>
            <person name="Pangilinan J."/>
            <person name="Park H.-J."/>
            <person name="Ramirez L."/>
            <person name="Alfaro M."/>
            <person name="Sun H."/>
            <person name="Tritt A."/>
            <person name="Yoshinaga Y."/>
            <person name="Zwiers L.-H."/>
            <person name="Turgeon B."/>
            <person name="Goodwin S."/>
            <person name="Spatafora J."/>
            <person name="Crous P."/>
            <person name="Grigoriev I."/>
        </authorList>
    </citation>
    <scope>NUCLEOTIDE SEQUENCE</scope>
    <source>
        <strain evidence="12">CBS 110217</strain>
    </source>
</reference>
<keyword evidence="3" id="KW-0479">Metal-binding</keyword>
<evidence type="ECO:0000256" key="7">
    <source>
        <dbReference type="ARBA" id="ARBA00023163"/>
    </source>
</evidence>
<evidence type="ECO:0000256" key="1">
    <source>
        <dbReference type="ARBA" id="ARBA00004123"/>
    </source>
</evidence>
<feature type="compositionally biased region" description="Basic and acidic residues" evidence="10">
    <location>
        <begin position="467"/>
        <end position="477"/>
    </location>
</feature>
<dbReference type="EMBL" id="ML978258">
    <property type="protein sequence ID" value="KAF2025723.1"/>
    <property type="molecule type" value="Genomic_DNA"/>
</dbReference>
<dbReference type="PROSITE" id="PS50157">
    <property type="entry name" value="ZINC_FINGER_C2H2_2"/>
    <property type="match status" value="1"/>
</dbReference>
<dbReference type="PANTHER" id="PTHR23235:SF155">
    <property type="entry name" value="EARLY GROWTH RESPONSE 4-RELATED"/>
    <property type="match status" value="1"/>
</dbReference>
<dbReference type="InterPro" id="IPR013087">
    <property type="entry name" value="Znf_C2H2_type"/>
</dbReference>
<evidence type="ECO:0000256" key="6">
    <source>
        <dbReference type="ARBA" id="ARBA00023015"/>
    </source>
</evidence>
<comment type="subcellular location">
    <subcellularLocation>
        <location evidence="1">Nucleus</location>
    </subcellularLocation>
</comment>
<keyword evidence="13" id="KW-1185">Reference proteome</keyword>
<dbReference type="GO" id="GO:0000981">
    <property type="term" value="F:DNA-binding transcription factor activity, RNA polymerase II-specific"/>
    <property type="evidence" value="ECO:0007669"/>
    <property type="project" value="TreeGrafter"/>
</dbReference>
<dbReference type="GO" id="GO:0000978">
    <property type="term" value="F:RNA polymerase II cis-regulatory region sequence-specific DNA binding"/>
    <property type="evidence" value="ECO:0007669"/>
    <property type="project" value="TreeGrafter"/>
</dbReference>
<proteinExistence type="inferred from homology"/>
<gene>
    <name evidence="12" type="ORF">EK21DRAFT_116503</name>
</gene>
<dbReference type="Proteomes" id="UP000799777">
    <property type="component" value="Unassembled WGS sequence"/>
</dbReference>
<feature type="compositionally biased region" description="Basic and acidic residues" evidence="10">
    <location>
        <begin position="241"/>
        <end position="256"/>
    </location>
</feature>
<evidence type="ECO:0000256" key="3">
    <source>
        <dbReference type="ARBA" id="ARBA00022723"/>
    </source>
</evidence>
<keyword evidence="4 9" id="KW-0863">Zinc-finger</keyword>
<keyword evidence="7" id="KW-0804">Transcription</keyword>
<dbReference type="PANTHER" id="PTHR23235">
    <property type="entry name" value="KRUEPPEL-LIKE TRANSCRIPTION FACTOR"/>
    <property type="match status" value="1"/>
</dbReference>
<dbReference type="OrthoDB" id="10018191at2759"/>
<feature type="region of interest" description="Disordered" evidence="10">
    <location>
        <begin position="434"/>
        <end position="477"/>
    </location>
</feature>
<evidence type="ECO:0000256" key="4">
    <source>
        <dbReference type="ARBA" id="ARBA00022771"/>
    </source>
</evidence>
<evidence type="ECO:0000256" key="10">
    <source>
        <dbReference type="SAM" id="MobiDB-lite"/>
    </source>
</evidence>
<evidence type="ECO:0000256" key="5">
    <source>
        <dbReference type="ARBA" id="ARBA00022833"/>
    </source>
</evidence>
<evidence type="ECO:0000313" key="13">
    <source>
        <dbReference type="Proteomes" id="UP000799777"/>
    </source>
</evidence>
<keyword evidence="6" id="KW-0805">Transcription regulation</keyword>